<reference key="2">
    <citation type="submission" date="2011-10" db="EMBL/GenBank/DDBJ databases">
        <title>The genome and transcriptome sequence of Clonorchis sinensis provide insights into the carcinogenic liver fluke.</title>
        <authorList>
            <person name="Wang X."/>
            <person name="Huang Y."/>
            <person name="Chen W."/>
            <person name="Liu H."/>
            <person name="Guo L."/>
            <person name="Chen Y."/>
            <person name="Luo F."/>
            <person name="Zhou W."/>
            <person name="Sun J."/>
            <person name="Mao Q."/>
            <person name="Liang P."/>
            <person name="Zhou C."/>
            <person name="Tian Y."/>
            <person name="Men J."/>
            <person name="Lv X."/>
            <person name="Huang L."/>
            <person name="Zhou J."/>
            <person name="Hu Y."/>
            <person name="Li R."/>
            <person name="Zhang F."/>
            <person name="Lei H."/>
            <person name="Li X."/>
            <person name="Hu X."/>
            <person name="Liang C."/>
            <person name="Xu J."/>
            <person name="Wu Z."/>
            <person name="Yu X."/>
        </authorList>
    </citation>
    <scope>NUCLEOTIDE SEQUENCE</scope>
    <source>
        <strain>Henan</strain>
    </source>
</reference>
<name>G7YCF0_CLOSI</name>
<dbReference type="AlphaFoldDB" id="G7YCF0"/>
<evidence type="ECO:0000313" key="1">
    <source>
        <dbReference type="EMBL" id="GAA50634.1"/>
    </source>
</evidence>
<sequence length="600" mass="67489">FTVRSVLANLPNDRIKMCLRRTTDKLNLRKKKSLAGLGLQSCYEYLDFCKADTSGEVGNKSLDLRGNLLRSSEKILAFIAGGFFNSWRNTSTVAPALLRKQRDTMAYQSKYHPTDQTVTVGKGNSMDAKIAKLSVRLDMAIAPPPEDALELLVRRSSLVLDLLGYMTVILEQQKHACGEMPDPMSVYEVWHRTEQALLSELRYLSTPSTFRNLGSCRRLNHPESSSTTSKTGITFGSRFEGGSVHICTRKFLISFRKVAYQLMFIHQFLDGQILKLREYLDRDRWRIIQYGRNTFTIKDSGLFKRHLLHAPALGVRQQCHTPCARGLGQPPFSRTDHWTSSRSISMIDIRKSIPAGNEYDGARKSIKRQLVRSLRKDLKLWWITKAKRSTVKMGLPHATQPVEVVHTGEWNVNLNRPSEEEIQYKMSALKRKEARGPDGLYPVLFKEGGESLVAHLAKLIGAVWNETKIPVEWEMSAVIPVLNKSTRTLCEKPRGISLLAVSSKLPTASTQIIGERNCGSCDHFTTKYSVSESGMEEDIRCGCVKCQLVGCQSFCGKKKARQSYPFGCLVGDDTRNILAQFGKNPSDLHRSSTQHGLVGQ</sequence>
<gene>
    <name evidence="1" type="ORF">CLF_104818</name>
</gene>
<dbReference type="Proteomes" id="UP000008909">
    <property type="component" value="Unassembled WGS sequence"/>
</dbReference>
<organism evidence="1 2">
    <name type="scientific">Clonorchis sinensis</name>
    <name type="common">Chinese liver fluke</name>
    <dbReference type="NCBI Taxonomy" id="79923"/>
    <lineage>
        <taxon>Eukaryota</taxon>
        <taxon>Metazoa</taxon>
        <taxon>Spiralia</taxon>
        <taxon>Lophotrochozoa</taxon>
        <taxon>Platyhelminthes</taxon>
        <taxon>Trematoda</taxon>
        <taxon>Digenea</taxon>
        <taxon>Opisthorchiida</taxon>
        <taxon>Opisthorchiata</taxon>
        <taxon>Opisthorchiidae</taxon>
        <taxon>Clonorchis</taxon>
    </lineage>
</organism>
<protein>
    <submittedName>
        <fullName evidence="1">Uncharacterized protein</fullName>
    </submittedName>
</protein>
<evidence type="ECO:0000313" key="2">
    <source>
        <dbReference type="Proteomes" id="UP000008909"/>
    </source>
</evidence>
<accession>G7YCF0</accession>
<reference evidence="1" key="1">
    <citation type="journal article" date="2011" name="Genome Biol.">
        <title>The draft genome of the carcinogenic human liver fluke Clonorchis sinensis.</title>
        <authorList>
            <person name="Wang X."/>
            <person name="Chen W."/>
            <person name="Huang Y."/>
            <person name="Sun J."/>
            <person name="Men J."/>
            <person name="Liu H."/>
            <person name="Luo F."/>
            <person name="Guo L."/>
            <person name="Lv X."/>
            <person name="Deng C."/>
            <person name="Zhou C."/>
            <person name="Fan Y."/>
            <person name="Li X."/>
            <person name="Huang L."/>
            <person name="Hu Y."/>
            <person name="Liang C."/>
            <person name="Hu X."/>
            <person name="Xu J."/>
            <person name="Yu X."/>
        </authorList>
    </citation>
    <scope>NUCLEOTIDE SEQUENCE [LARGE SCALE GENOMIC DNA]</scope>
    <source>
        <strain evidence="1">Henan</strain>
    </source>
</reference>
<feature type="non-terminal residue" evidence="1">
    <location>
        <position position="1"/>
    </location>
</feature>
<proteinExistence type="predicted"/>
<dbReference type="EMBL" id="DF143064">
    <property type="protein sequence ID" value="GAA50634.1"/>
    <property type="molecule type" value="Genomic_DNA"/>
</dbReference>
<keyword evidence="2" id="KW-1185">Reference proteome</keyword>